<dbReference type="EMBL" id="JAIWYP010000002">
    <property type="protein sequence ID" value="KAH3875166.1"/>
    <property type="molecule type" value="Genomic_DNA"/>
</dbReference>
<organism evidence="1 2">
    <name type="scientific">Dreissena polymorpha</name>
    <name type="common">Zebra mussel</name>
    <name type="synonym">Mytilus polymorpha</name>
    <dbReference type="NCBI Taxonomy" id="45954"/>
    <lineage>
        <taxon>Eukaryota</taxon>
        <taxon>Metazoa</taxon>
        <taxon>Spiralia</taxon>
        <taxon>Lophotrochozoa</taxon>
        <taxon>Mollusca</taxon>
        <taxon>Bivalvia</taxon>
        <taxon>Autobranchia</taxon>
        <taxon>Heteroconchia</taxon>
        <taxon>Euheterodonta</taxon>
        <taxon>Imparidentia</taxon>
        <taxon>Neoheterodontei</taxon>
        <taxon>Myida</taxon>
        <taxon>Dreissenoidea</taxon>
        <taxon>Dreissenidae</taxon>
        <taxon>Dreissena</taxon>
    </lineage>
</organism>
<accession>A0A9D4MF89</accession>
<comment type="caution">
    <text evidence="1">The sequence shown here is derived from an EMBL/GenBank/DDBJ whole genome shotgun (WGS) entry which is preliminary data.</text>
</comment>
<keyword evidence="2" id="KW-1185">Reference proteome</keyword>
<protein>
    <submittedName>
        <fullName evidence="1">Uncharacterized protein</fullName>
    </submittedName>
</protein>
<evidence type="ECO:0000313" key="1">
    <source>
        <dbReference type="EMBL" id="KAH3875166.1"/>
    </source>
</evidence>
<reference evidence="1" key="2">
    <citation type="submission" date="2020-11" db="EMBL/GenBank/DDBJ databases">
        <authorList>
            <person name="McCartney M.A."/>
            <person name="Auch B."/>
            <person name="Kono T."/>
            <person name="Mallez S."/>
            <person name="Becker A."/>
            <person name="Gohl D.M."/>
            <person name="Silverstein K.A.T."/>
            <person name="Koren S."/>
            <person name="Bechman K.B."/>
            <person name="Herman A."/>
            <person name="Abrahante J.E."/>
            <person name="Garbe J."/>
        </authorList>
    </citation>
    <scope>NUCLEOTIDE SEQUENCE</scope>
    <source>
        <strain evidence="1">Duluth1</strain>
        <tissue evidence="1">Whole animal</tissue>
    </source>
</reference>
<sequence>MIRSVKCTDENDVVNKSDNMLQAIETGTVHILKEVQHRMNKEGSRIDDLMEIHRKMLL</sequence>
<evidence type="ECO:0000313" key="2">
    <source>
        <dbReference type="Proteomes" id="UP000828390"/>
    </source>
</evidence>
<proteinExistence type="predicted"/>
<dbReference type="AlphaFoldDB" id="A0A9D4MF89"/>
<gene>
    <name evidence="1" type="ORF">DPMN_038429</name>
</gene>
<name>A0A9D4MF89_DREPO</name>
<reference evidence="1" key="1">
    <citation type="journal article" date="2019" name="bioRxiv">
        <title>The Genome of the Zebra Mussel, Dreissena polymorpha: A Resource for Invasive Species Research.</title>
        <authorList>
            <person name="McCartney M.A."/>
            <person name="Auch B."/>
            <person name="Kono T."/>
            <person name="Mallez S."/>
            <person name="Zhang Y."/>
            <person name="Obille A."/>
            <person name="Becker A."/>
            <person name="Abrahante J.E."/>
            <person name="Garbe J."/>
            <person name="Badalamenti J.P."/>
            <person name="Herman A."/>
            <person name="Mangelson H."/>
            <person name="Liachko I."/>
            <person name="Sullivan S."/>
            <person name="Sone E.D."/>
            <person name="Koren S."/>
            <person name="Silverstein K.A.T."/>
            <person name="Beckman K.B."/>
            <person name="Gohl D.M."/>
        </authorList>
    </citation>
    <scope>NUCLEOTIDE SEQUENCE</scope>
    <source>
        <strain evidence="1">Duluth1</strain>
        <tissue evidence="1">Whole animal</tissue>
    </source>
</reference>
<dbReference type="Proteomes" id="UP000828390">
    <property type="component" value="Unassembled WGS sequence"/>
</dbReference>